<dbReference type="GO" id="GO:0005829">
    <property type="term" value="C:cytosol"/>
    <property type="evidence" value="ECO:0007669"/>
    <property type="project" value="TreeGrafter"/>
</dbReference>
<evidence type="ECO:0000313" key="10">
    <source>
        <dbReference type="EMBL" id="ACR80219.1"/>
    </source>
</evidence>
<dbReference type="CDD" id="cd04455">
    <property type="entry name" value="S1_NusA"/>
    <property type="match status" value="1"/>
</dbReference>
<comment type="similarity">
    <text evidence="7">Belongs to the NusA family.</text>
</comment>
<keyword evidence="6 7" id="KW-0804">Transcription</keyword>
<organism evidence="10 11">
    <name type="scientific">Kosmotoga olearia (strain ATCC BAA-1733 / DSM 21960 / TBF 19.5.1)</name>
    <dbReference type="NCBI Taxonomy" id="521045"/>
    <lineage>
        <taxon>Bacteria</taxon>
        <taxon>Thermotogati</taxon>
        <taxon>Thermotogota</taxon>
        <taxon>Thermotogae</taxon>
        <taxon>Kosmotogales</taxon>
        <taxon>Kosmotogaceae</taxon>
        <taxon>Kosmotoga</taxon>
    </lineage>
</organism>
<dbReference type="STRING" id="521045.Kole_1529"/>
<dbReference type="InterPro" id="IPR030842">
    <property type="entry name" value="TF_NusA_bacterial"/>
</dbReference>
<dbReference type="PANTHER" id="PTHR22648:SF0">
    <property type="entry name" value="TRANSCRIPTION TERMINATION_ANTITERMINATION PROTEIN NUSA"/>
    <property type="match status" value="1"/>
</dbReference>
<dbReference type="Gene3D" id="3.30.300.20">
    <property type="match status" value="2"/>
</dbReference>
<keyword evidence="8" id="KW-0175">Coiled coil</keyword>
<proteinExistence type="inferred from homology"/>
<dbReference type="InterPro" id="IPR025249">
    <property type="entry name" value="TF_NusA_KH_1st"/>
</dbReference>
<evidence type="ECO:0000256" key="4">
    <source>
        <dbReference type="ARBA" id="ARBA00022884"/>
    </source>
</evidence>
<reference evidence="10 11" key="2">
    <citation type="journal article" date="2011" name="J. Bacteriol.">
        <title>Genome Sequence of Kosmotoga olearia Strain TBF 19.5.1, a Thermophilic Bacterium with a Wide Growth Temperature Range, Isolated from the Troll B Oil Platform in the North Sea.</title>
        <authorList>
            <person name="Swithers K.S."/>
            <person name="Dipippo J.L."/>
            <person name="Bruce D.C."/>
            <person name="Detter C."/>
            <person name="Tapia R."/>
            <person name="Han S."/>
            <person name="Goodwin L.A."/>
            <person name="Han J."/>
            <person name="Woyke T."/>
            <person name="Pitluck S."/>
            <person name="Pennacchio L."/>
            <person name="Nolan M."/>
            <person name="Mikhailova N."/>
            <person name="Land M.L."/>
            <person name="Nesbo C.L."/>
            <person name="Gogarten J.P."/>
            <person name="Noll K.M."/>
        </authorList>
    </citation>
    <scope>NUCLEOTIDE SEQUENCE [LARGE SCALE GENOMIC DNA]</scope>
    <source>
        <strain evidence="11">ATCC BAA-1733 / DSM 21960 / TBF 19.5.1</strain>
    </source>
</reference>
<dbReference type="SUPFAM" id="SSF69705">
    <property type="entry name" value="Transcription factor NusA, N-terminal domain"/>
    <property type="match status" value="1"/>
</dbReference>
<dbReference type="SUPFAM" id="SSF50249">
    <property type="entry name" value="Nucleic acid-binding proteins"/>
    <property type="match status" value="1"/>
</dbReference>
<evidence type="ECO:0000256" key="2">
    <source>
        <dbReference type="ARBA" id="ARBA00022490"/>
    </source>
</evidence>
<dbReference type="GO" id="GO:0003700">
    <property type="term" value="F:DNA-binding transcription factor activity"/>
    <property type="evidence" value="ECO:0007669"/>
    <property type="project" value="InterPro"/>
</dbReference>
<dbReference type="GO" id="GO:0003723">
    <property type="term" value="F:RNA binding"/>
    <property type="evidence" value="ECO:0007669"/>
    <property type="project" value="UniProtKB-UniRule"/>
</dbReference>
<feature type="coiled-coil region" evidence="8">
    <location>
        <begin position="2"/>
        <end position="29"/>
    </location>
</feature>
<keyword evidence="5 7" id="KW-0805">Transcription regulation</keyword>
<dbReference type="PROSITE" id="PS50126">
    <property type="entry name" value="S1"/>
    <property type="match status" value="1"/>
</dbReference>
<dbReference type="Gene3D" id="2.40.50.140">
    <property type="entry name" value="Nucleic acid-binding proteins"/>
    <property type="match status" value="1"/>
</dbReference>
<dbReference type="CDD" id="cd02134">
    <property type="entry name" value="KH-II_NusA_rpt1"/>
    <property type="match status" value="1"/>
</dbReference>
<accession>C5CEN9</accession>
<keyword evidence="1 7" id="KW-0806">Transcription termination</keyword>
<dbReference type="FunFam" id="3.30.300.20:FF:000005">
    <property type="entry name" value="Transcription termination/antitermination protein NusA"/>
    <property type="match status" value="1"/>
</dbReference>
<evidence type="ECO:0000256" key="1">
    <source>
        <dbReference type="ARBA" id="ARBA00022472"/>
    </source>
</evidence>
<dbReference type="CDD" id="cd22529">
    <property type="entry name" value="KH-II_NusA_rpt2"/>
    <property type="match status" value="1"/>
</dbReference>
<keyword evidence="2 7" id="KW-0963">Cytoplasm</keyword>
<feature type="domain" description="S1 motif" evidence="9">
    <location>
        <begin position="135"/>
        <end position="199"/>
    </location>
</feature>
<gene>
    <name evidence="7" type="primary">nusA</name>
    <name evidence="10" type="ordered locus">Kole_1529</name>
</gene>
<evidence type="ECO:0000256" key="3">
    <source>
        <dbReference type="ARBA" id="ARBA00022814"/>
    </source>
</evidence>
<comment type="subunit">
    <text evidence="7">Monomer. Binds directly to the core enzyme of the DNA-dependent RNA polymerase and to nascent RNA.</text>
</comment>
<dbReference type="PROSITE" id="PS50084">
    <property type="entry name" value="KH_TYPE_1"/>
    <property type="match status" value="1"/>
</dbReference>
<comment type="function">
    <text evidence="7">Participates in both transcription termination and antitermination.</text>
</comment>
<reference evidence="10 11" key="1">
    <citation type="submission" date="2009-06" db="EMBL/GenBank/DDBJ databases">
        <title>Complete sequence of Thermotogales bacterium TBF 19.5.1.</title>
        <authorList>
            <consortium name="US DOE Joint Genome Institute"/>
            <person name="Lucas S."/>
            <person name="Copeland A."/>
            <person name="Lapidus A."/>
            <person name="Glavina del Rio T."/>
            <person name="Tice H."/>
            <person name="Bruce D."/>
            <person name="Goodwin L."/>
            <person name="Pitluck S."/>
            <person name="Chertkov O."/>
            <person name="Brettin T."/>
            <person name="Detter J.C."/>
            <person name="Han C."/>
            <person name="Schmutz J."/>
            <person name="Larimer F."/>
            <person name="Land M."/>
            <person name="Hauser L."/>
            <person name="Kyrpides N."/>
            <person name="Ovchinnikova G."/>
            <person name="Noll K."/>
        </authorList>
    </citation>
    <scope>NUCLEOTIDE SEQUENCE [LARGE SCALE GENOMIC DNA]</scope>
    <source>
        <strain evidence="11">ATCC BAA-1733 / DSM 21960 / TBF 19.5.1</strain>
    </source>
</reference>
<keyword evidence="11" id="KW-1185">Reference proteome</keyword>
<dbReference type="RefSeq" id="WP_015868864.1">
    <property type="nucleotide sequence ID" value="NC_012785.1"/>
</dbReference>
<dbReference type="InterPro" id="IPR003029">
    <property type="entry name" value="S1_domain"/>
</dbReference>
<dbReference type="InterPro" id="IPR012340">
    <property type="entry name" value="NA-bd_OB-fold"/>
</dbReference>
<dbReference type="Pfam" id="PF08529">
    <property type="entry name" value="NusA_N"/>
    <property type="match status" value="1"/>
</dbReference>
<evidence type="ECO:0000256" key="6">
    <source>
        <dbReference type="ARBA" id="ARBA00023163"/>
    </source>
</evidence>
<dbReference type="GO" id="GO:0006353">
    <property type="term" value="P:DNA-templated transcription termination"/>
    <property type="evidence" value="ECO:0007669"/>
    <property type="project" value="UniProtKB-UniRule"/>
</dbReference>
<dbReference type="Pfam" id="PF26594">
    <property type="entry name" value="KH_NusA_2nd"/>
    <property type="match status" value="1"/>
</dbReference>
<dbReference type="Pfam" id="PF13184">
    <property type="entry name" value="KH_NusA_1st"/>
    <property type="match status" value="1"/>
</dbReference>
<dbReference type="InterPro" id="IPR009019">
    <property type="entry name" value="KH_sf_prok-type"/>
</dbReference>
<evidence type="ECO:0000256" key="8">
    <source>
        <dbReference type="SAM" id="Coils"/>
    </source>
</evidence>
<dbReference type="InterPro" id="IPR036555">
    <property type="entry name" value="NusA_N_sf"/>
</dbReference>
<dbReference type="GO" id="GO:0031564">
    <property type="term" value="P:transcription antitermination"/>
    <property type="evidence" value="ECO:0007669"/>
    <property type="project" value="UniProtKB-UniRule"/>
</dbReference>
<keyword evidence="4 7" id="KW-0694">RNA-binding</keyword>
<dbReference type="PANTHER" id="PTHR22648">
    <property type="entry name" value="TRANSCRIPTION TERMINATION FACTOR NUSA"/>
    <property type="match status" value="1"/>
</dbReference>
<dbReference type="FunFam" id="3.30.1480.10:FF:000002">
    <property type="entry name" value="Transcription termination/antitermination protein NusA"/>
    <property type="match status" value="1"/>
</dbReference>
<name>C5CEN9_KOSOT</name>
<dbReference type="HAMAP" id="MF_00945_B">
    <property type="entry name" value="NusA_B"/>
    <property type="match status" value="1"/>
</dbReference>
<dbReference type="EMBL" id="CP001634">
    <property type="protein sequence ID" value="ACR80219.1"/>
    <property type="molecule type" value="Genomic_DNA"/>
</dbReference>
<evidence type="ECO:0000256" key="7">
    <source>
        <dbReference type="HAMAP-Rule" id="MF_00945"/>
    </source>
</evidence>
<protein>
    <recommendedName>
        <fullName evidence="7">Transcription termination/antitermination protein NusA</fullName>
    </recommendedName>
</protein>
<dbReference type="OrthoDB" id="9807233at2"/>
<dbReference type="eggNOG" id="COG0195">
    <property type="taxonomic scope" value="Bacteria"/>
</dbReference>
<keyword evidence="3 7" id="KW-0889">Transcription antitermination</keyword>
<dbReference type="InterPro" id="IPR010213">
    <property type="entry name" value="TF_NusA"/>
</dbReference>
<dbReference type="HOGENOM" id="CLU_029242_2_2_0"/>
<dbReference type="AlphaFoldDB" id="C5CEN9"/>
<dbReference type="KEGG" id="kol:Kole_1529"/>
<evidence type="ECO:0000256" key="5">
    <source>
        <dbReference type="ARBA" id="ARBA00023015"/>
    </source>
</evidence>
<dbReference type="Proteomes" id="UP000002382">
    <property type="component" value="Chromosome"/>
</dbReference>
<dbReference type="InterPro" id="IPR013735">
    <property type="entry name" value="TF_NusA_N"/>
</dbReference>
<sequence length="342" mass="38120">MNLNLLEALEQLEEEKNIKKDEVISILEKALQSAYRKNFGTENEVEVRIDRLTGDIAIYEKLKVVDEVENPYREITLSEAKKIDSDAEIDGYVYRKLNIKKFKRIAAQTARQVLIQKIREMEKENLFQTYSALKGSVTTAEILRVTENWADIRIGKLESRLPTREMIPGERLRAGSFIKVFVVDVVRTTKGPKILVTRKGTEFVVELLKLQVPEIESGDVVVKAVAREEGIRTKVAVASTNPKVDPIGACIGEGGVRIAEVLREIRPEKVDILKWSDDPAEFVGNAIAPATAVEVKIVSSANREAVVYVSPTQLSLAIGKGGQNARLAAKLTGWKVDIKPLM</sequence>
<dbReference type="SMART" id="SM00316">
    <property type="entry name" value="S1"/>
    <property type="match status" value="1"/>
</dbReference>
<dbReference type="InterPro" id="IPR015946">
    <property type="entry name" value="KH_dom-like_a/b"/>
</dbReference>
<comment type="subcellular location">
    <subcellularLocation>
        <location evidence="7">Cytoplasm</location>
    </subcellularLocation>
</comment>
<dbReference type="SUPFAM" id="SSF54814">
    <property type="entry name" value="Prokaryotic type KH domain (KH-domain type II)"/>
    <property type="match status" value="2"/>
</dbReference>
<evidence type="ECO:0000259" key="9">
    <source>
        <dbReference type="PROSITE" id="PS50126"/>
    </source>
</evidence>
<evidence type="ECO:0000313" key="11">
    <source>
        <dbReference type="Proteomes" id="UP000002382"/>
    </source>
</evidence>
<dbReference type="NCBIfam" id="TIGR01953">
    <property type="entry name" value="NusA"/>
    <property type="match status" value="1"/>
</dbReference>
<dbReference type="Gene3D" id="3.30.1480.10">
    <property type="entry name" value="NusA, N-terminal domain"/>
    <property type="match status" value="1"/>
</dbReference>
<dbReference type="InterPro" id="IPR058582">
    <property type="entry name" value="KH_NusA_2nd"/>
</dbReference>